<evidence type="ECO:0000313" key="4">
    <source>
        <dbReference type="EMBL" id="RFU16411.1"/>
    </source>
</evidence>
<dbReference type="GO" id="GO:0012501">
    <property type="term" value="P:programmed cell death"/>
    <property type="evidence" value="ECO:0007669"/>
    <property type="project" value="TreeGrafter"/>
</dbReference>
<dbReference type="PANTHER" id="PTHR22939:SF129">
    <property type="entry name" value="SERINE PROTEASE HTRA2, MITOCHONDRIAL"/>
    <property type="match status" value="1"/>
</dbReference>
<dbReference type="CDD" id="cd06779">
    <property type="entry name" value="cpPDZ_Deg_HtrA-like"/>
    <property type="match status" value="1"/>
</dbReference>
<dbReference type="GO" id="GO:0004252">
    <property type="term" value="F:serine-type endopeptidase activity"/>
    <property type="evidence" value="ECO:0007669"/>
    <property type="project" value="TreeGrafter"/>
</dbReference>
<proteinExistence type="inferred from homology"/>
<evidence type="ECO:0000256" key="2">
    <source>
        <dbReference type="SAM" id="MobiDB-lite"/>
    </source>
</evidence>
<evidence type="ECO:0000256" key="1">
    <source>
        <dbReference type="ARBA" id="ARBA00010541"/>
    </source>
</evidence>
<dbReference type="PANTHER" id="PTHR22939">
    <property type="entry name" value="SERINE PROTEASE FAMILY S1C HTRA-RELATED"/>
    <property type="match status" value="1"/>
</dbReference>
<evidence type="ECO:0000259" key="3">
    <source>
        <dbReference type="PROSITE" id="PS50106"/>
    </source>
</evidence>
<evidence type="ECO:0000313" key="5">
    <source>
        <dbReference type="Proteomes" id="UP000264702"/>
    </source>
</evidence>
<dbReference type="AlphaFoldDB" id="A0A372INT7"/>
<dbReference type="SUPFAM" id="SSF50156">
    <property type="entry name" value="PDZ domain-like"/>
    <property type="match status" value="2"/>
</dbReference>
<dbReference type="Gene3D" id="2.30.42.10">
    <property type="match status" value="2"/>
</dbReference>
<dbReference type="OrthoDB" id="109450at2"/>
<feature type="domain" description="PDZ" evidence="3">
    <location>
        <begin position="205"/>
        <end position="276"/>
    </location>
</feature>
<dbReference type="GO" id="GO:0006508">
    <property type="term" value="P:proteolysis"/>
    <property type="evidence" value="ECO:0007669"/>
    <property type="project" value="TreeGrafter"/>
</dbReference>
<dbReference type="EMBL" id="QVQT01000004">
    <property type="protein sequence ID" value="RFU16411.1"/>
    <property type="molecule type" value="Genomic_DNA"/>
</dbReference>
<organism evidence="4 5">
    <name type="scientific">Paracidobacterium acidisoli</name>
    <dbReference type="NCBI Taxonomy" id="2303751"/>
    <lineage>
        <taxon>Bacteria</taxon>
        <taxon>Pseudomonadati</taxon>
        <taxon>Acidobacteriota</taxon>
        <taxon>Terriglobia</taxon>
        <taxon>Terriglobales</taxon>
        <taxon>Acidobacteriaceae</taxon>
        <taxon>Paracidobacterium</taxon>
    </lineage>
</organism>
<feature type="domain" description="PDZ" evidence="3">
    <location>
        <begin position="41"/>
        <end position="107"/>
    </location>
</feature>
<dbReference type="InterPro" id="IPR036034">
    <property type="entry name" value="PDZ_sf"/>
</dbReference>
<feature type="compositionally biased region" description="Polar residues" evidence="2">
    <location>
        <begin position="168"/>
        <end position="183"/>
    </location>
</feature>
<sequence length="301" mass="32127">MKHLPRPIQEFALLALPGIFLALVPACAGAQHIPVDPNTPLFLISHAAQGYLGIDTRDVGTDRIAALKLKDTHGAEIVTVDHDAPAGKAGLRVHDVILQINGQPVESEAQFGHILHDSPPGRTITLLISRDGQQQTVSVQLGDRDQIEADAWPHAYPVPDQEDDSATPAATSTWAGSDSTYAASSGASLPGSRGFLGSFHIDPLYVGLELDPIGTQLAEYFGVHDGSGLLVHRVEDNSPASAAGLKAGDVITRVNGKNIATHSQWMKALHENRGKLIQVTVVRNRREQTVTMTAGQLRKKG</sequence>
<dbReference type="RefSeq" id="WP_117300749.1">
    <property type="nucleotide sequence ID" value="NZ_QVQT02000004.1"/>
</dbReference>
<dbReference type="SMART" id="SM00228">
    <property type="entry name" value="PDZ"/>
    <property type="match status" value="2"/>
</dbReference>
<gene>
    <name evidence="4" type="ORF">D0Y96_13580</name>
</gene>
<reference evidence="4 5" key="1">
    <citation type="submission" date="2018-08" db="EMBL/GenBank/DDBJ databases">
        <title>Acidipila sp. 4G-K13, an acidobacterium isolated from forest soil.</title>
        <authorList>
            <person name="Gao Z.-H."/>
            <person name="Qiu L.-H."/>
        </authorList>
    </citation>
    <scope>NUCLEOTIDE SEQUENCE [LARGE SCALE GENOMIC DNA]</scope>
    <source>
        <strain evidence="4 5">4G-K13</strain>
    </source>
</reference>
<keyword evidence="5" id="KW-1185">Reference proteome</keyword>
<name>A0A372INT7_9BACT</name>
<accession>A0A372INT7</accession>
<comment type="caution">
    <text evidence="4">The sequence shown here is derived from an EMBL/GenBank/DDBJ whole genome shotgun (WGS) entry which is preliminary data.</text>
</comment>
<dbReference type="PROSITE" id="PS50106">
    <property type="entry name" value="PDZ"/>
    <property type="match status" value="2"/>
</dbReference>
<comment type="similarity">
    <text evidence="1">Belongs to the peptidase S1C family.</text>
</comment>
<dbReference type="Pfam" id="PF13180">
    <property type="entry name" value="PDZ_2"/>
    <property type="match status" value="2"/>
</dbReference>
<feature type="region of interest" description="Disordered" evidence="2">
    <location>
        <begin position="157"/>
        <end position="183"/>
    </location>
</feature>
<dbReference type="InterPro" id="IPR001478">
    <property type="entry name" value="PDZ"/>
</dbReference>
<protein>
    <submittedName>
        <fullName evidence="4">PDZ domain-containing protein</fullName>
    </submittedName>
</protein>
<dbReference type="Proteomes" id="UP000264702">
    <property type="component" value="Unassembled WGS sequence"/>
</dbReference>